<gene>
    <name evidence="1" type="ORF">PXEA_LOCUS10783</name>
</gene>
<dbReference type="SUPFAM" id="SSF143791">
    <property type="entry name" value="DUSP-like"/>
    <property type="match status" value="1"/>
</dbReference>
<dbReference type="AlphaFoldDB" id="A0A3S5BA48"/>
<proteinExistence type="predicted"/>
<dbReference type="Gene3D" id="3.30.2230.10">
    <property type="entry name" value="DUSP-like"/>
    <property type="match status" value="1"/>
</dbReference>
<evidence type="ECO:0000313" key="2">
    <source>
        <dbReference type="Proteomes" id="UP000784294"/>
    </source>
</evidence>
<reference evidence="1" key="1">
    <citation type="submission" date="2018-11" db="EMBL/GenBank/DDBJ databases">
        <authorList>
            <consortium name="Pathogen Informatics"/>
        </authorList>
    </citation>
    <scope>NUCLEOTIDE SEQUENCE</scope>
</reference>
<dbReference type="Proteomes" id="UP000784294">
    <property type="component" value="Unassembled WGS sequence"/>
</dbReference>
<accession>A0A3S5BA48</accession>
<name>A0A3S5BA48_9PLAT</name>
<evidence type="ECO:0000313" key="1">
    <source>
        <dbReference type="EMBL" id="VEL17343.1"/>
    </source>
</evidence>
<dbReference type="InterPro" id="IPR035927">
    <property type="entry name" value="DUSP-like_sf"/>
</dbReference>
<dbReference type="EMBL" id="CAAALY010032202">
    <property type="protein sequence ID" value="VEL17343.1"/>
    <property type="molecule type" value="Genomic_DNA"/>
</dbReference>
<organism evidence="1 2">
    <name type="scientific">Protopolystoma xenopodis</name>
    <dbReference type="NCBI Taxonomy" id="117903"/>
    <lineage>
        <taxon>Eukaryota</taxon>
        <taxon>Metazoa</taxon>
        <taxon>Spiralia</taxon>
        <taxon>Lophotrochozoa</taxon>
        <taxon>Platyhelminthes</taxon>
        <taxon>Monogenea</taxon>
        <taxon>Polyopisthocotylea</taxon>
        <taxon>Polystomatidea</taxon>
        <taxon>Polystomatidae</taxon>
        <taxon>Protopolystoma</taxon>
    </lineage>
</organism>
<protein>
    <submittedName>
        <fullName evidence="1">Uncharacterized protein</fullName>
    </submittedName>
</protein>
<sequence length="303" mass="32946">MYFYFILSDAPGPITNATLLDKNNPSISAVPLASDLCIQASSNASEMLKDTQNGLNVLPASRMRKRAQFRMVTISQWSYLQKIYGGGPAICLSIGSTAEPLNLQPLNQFSFSSGYMVPAFAKNSQVDLGLNSLVSACGSSSNGVSEQAESDTFCQKQVEASYLSSSGFPDYTAFDMNFKSPNVSLVQRQLPTSSLGDCESSTTLQLHQANEIGYDDGYQKNGSTAHSYSSIKRNCPHDLITSSQDEPMQCSHLLHLNDSSGPQFEASNEMALSFNQTDQTANSLFRSAASRVRKLILNYLDLS</sequence>
<keyword evidence="2" id="KW-1185">Reference proteome</keyword>
<comment type="caution">
    <text evidence="1">The sequence shown here is derived from an EMBL/GenBank/DDBJ whole genome shotgun (WGS) entry which is preliminary data.</text>
</comment>